<dbReference type="GO" id="GO:0043005">
    <property type="term" value="C:neuron projection"/>
    <property type="evidence" value="ECO:0007669"/>
    <property type="project" value="TreeGrafter"/>
</dbReference>
<dbReference type="InterPro" id="IPR024883">
    <property type="entry name" value="Neurensin"/>
</dbReference>
<dbReference type="PANTHER" id="PTHR14796">
    <property type="entry name" value="NEURENSIN 1-RELATED"/>
    <property type="match status" value="1"/>
</dbReference>
<gene>
    <name evidence="3" type="primary">nrsn1l</name>
</gene>
<dbReference type="GO" id="GO:0030133">
    <property type="term" value="C:transport vesicle"/>
    <property type="evidence" value="ECO:0007669"/>
    <property type="project" value="InterPro"/>
</dbReference>
<name>A0A4W4GMU6_ELEEL</name>
<feature type="compositionally biased region" description="Basic and acidic residues" evidence="1">
    <location>
        <begin position="143"/>
        <end position="152"/>
    </location>
</feature>
<keyword evidence="2" id="KW-0472">Membrane</keyword>
<evidence type="ECO:0000313" key="3">
    <source>
        <dbReference type="Ensembl" id="ENSEEEP00000037735.2"/>
    </source>
</evidence>
<evidence type="ECO:0000256" key="1">
    <source>
        <dbReference type="SAM" id="MobiDB-lite"/>
    </source>
</evidence>
<accession>A0A4W4GMU6</accession>
<proteinExistence type="predicted"/>
<reference evidence="4" key="2">
    <citation type="journal article" date="2017" name="Sci. Adv.">
        <title>A tail of two voltages: Proteomic comparison of the three electric organs of the electric eel.</title>
        <authorList>
            <person name="Traeger L.L."/>
            <person name="Sabat G."/>
            <person name="Barrett-Wilt G.A."/>
            <person name="Wells G.B."/>
            <person name="Sussman M.R."/>
        </authorList>
    </citation>
    <scope>NUCLEOTIDE SEQUENCE [LARGE SCALE GENOMIC DNA]</scope>
</reference>
<keyword evidence="4" id="KW-1185">Reference proteome</keyword>
<evidence type="ECO:0000313" key="4">
    <source>
        <dbReference type="Proteomes" id="UP000314983"/>
    </source>
</evidence>
<protein>
    <recommendedName>
        <fullName evidence="5">Neurensin 1-like</fullName>
    </recommendedName>
</protein>
<dbReference type="GO" id="GO:0043025">
    <property type="term" value="C:neuronal cell body"/>
    <property type="evidence" value="ECO:0007669"/>
    <property type="project" value="TreeGrafter"/>
</dbReference>
<dbReference type="AlphaFoldDB" id="A0A4W4GMU6"/>
<evidence type="ECO:0000256" key="2">
    <source>
        <dbReference type="SAM" id="Phobius"/>
    </source>
</evidence>
<feature type="region of interest" description="Disordered" evidence="1">
    <location>
        <begin position="140"/>
        <end position="170"/>
    </location>
</feature>
<reference evidence="4" key="1">
    <citation type="journal article" date="2014" name="Science">
        <title>Nonhuman genetics. Genomic basis for the convergent evolution of electric organs.</title>
        <authorList>
            <person name="Gallant J.R."/>
            <person name="Traeger L.L."/>
            <person name="Volkening J.D."/>
            <person name="Moffett H."/>
            <person name="Chen P.H."/>
            <person name="Novina C.D."/>
            <person name="Phillips G.N.Jr."/>
            <person name="Anand R."/>
            <person name="Wells G.B."/>
            <person name="Pinch M."/>
            <person name="Guth R."/>
            <person name="Unguez G.A."/>
            <person name="Albert J.S."/>
            <person name="Zakon H.H."/>
            <person name="Samanta M.P."/>
            <person name="Sussman M.R."/>
        </authorList>
    </citation>
    <scope>NUCLEOTIDE SEQUENCE [LARGE SCALE GENOMIC DNA]</scope>
</reference>
<feature type="transmembrane region" description="Helical" evidence="2">
    <location>
        <begin position="117"/>
        <end position="138"/>
    </location>
</feature>
<keyword evidence="2" id="KW-1133">Transmembrane helix</keyword>
<dbReference type="GO" id="GO:0007399">
    <property type="term" value="P:nervous system development"/>
    <property type="evidence" value="ECO:0007669"/>
    <property type="project" value="TreeGrafter"/>
</dbReference>
<dbReference type="STRING" id="8005.ENSEEEP00000037735"/>
<dbReference type="Ensembl" id="ENSEEET00000038173.2">
    <property type="protein sequence ID" value="ENSEEEP00000037735.2"/>
    <property type="gene ID" value="ENSEEEG00000017937.2"/>
</dbReference>
<evidence type="ECO:0008006" key="5">
    <source>
        <dbReference type="Google" id="ProtNLM"/>
    </source>
</evidence>
<reference evidence="3" key="4">
    <citation type="submission" date="2025-08" db="UniProtKB">
        <authorList>
            <consortium name="Ensembl"/>
        </authorList>
    </citation>
    <scope>IDENTIFICATION</scope>
</reference>
<dbReference type="Pfam" id="PF14927">
    <property type="entry name" value="Neurensin"/>
    <property type="match status" value="1"/>
</dbReference>
<reference evidence="3" key="5">
    <citation type="submission" date="2025-09" db="UniProtKB">
        <authorList>
            <consortium name="Ensembl"/>
        </authorList>
    </citation>
    <scope>IDENTIFICATION</scope>
</reference>
<dbReference type="GeneTree" id="ENSGT00530000063877"/>
<dbReference type="OMA" id="GSSCLQF"/>
<keyword evidence="2" id="KW-0812">Transmembrane</keyword>
<organism evidence="3 4">
    <name type="scientific">Electrophorus electricus</name>
    <name type="common">Electric eel</name>
    <name type="synonym">Gymnotus electricus</name>
    <dbReference type="NCBI Taxonomy" id="8005"/>
    <lineage>
        <taxon>Eukaryota</taxon>
        <taxon>Metazoa</taxon>
        <taxon>Chordata</taxon>
        <taxon>Craniata</taxon>
        <taxon>Vertebrata</taxon>
        <taxon>Euteleostomi</taxon>
        <taxon>Actinopterygii</taxon>
        <taxon>Neopterygii</taxon>
        <taxon>Teleostei</taxon>
        <taxon>Ostariophysi</taxon>
        <taxon>Gymnotiformes</taxon>
        <taxon>Gymnotoidei</taxon>
        <taxon>Gymnotidae</taxon>
        <taxon>Electrophorus</taxon>
    </lineage>
</organism>
<dbReference type="PANTHER" id="PTHR14796:SF3">
    <property type="entry name" value="NEURENSIN 1-LIKE-RELATED"/>
    <property type="match status" value="1"/>
</dbReference>
<sequence length="185" mass="19262">MAYCLEGCGSERIKSMSGSGCHGFGVKSYLHHFYEECTASVWEQEESPGQSSPQCWSAGICRVPLVLGTVVLAAGLVVLAMGFVVPSRIEAFGEGELLFVDQKAVRHNQGLQACVQAGTGMLSLGGLLLAAGFLVSALSRPTPRPDTREHGSRAAKLVTKPPSPAAGDGAGLFAVSKVESVQPTS</sequence>
<feature type="transmembrane region" description="Helical" evidence="2">
    <location>
        <begin position="65"/>
        <end position="85"/>
    </location>
</feature>
<dbReference type="Proteomes" id="UP000314983">
    <property type="component" value="Chromosome 8"/>
</dbReference>
<reference evidence="3" key="3">
    <citation type="submission" date="2020-05" db="EMBL/GenBank/DDBJ databases">
        <title>Electrophorus electricus (electric eel) genome, fEleEle1, primary haplotype.</title>
        <authorList>
            <person name="Myers G."/>
            <person name="Meyer A."/>
            <person name="Fedrigo O."/>
            <person name="Formenti G."/>
            <person name="Rhie A."/>
            <person name="Tracey A."/>
            <person name="Sims Y."/>
            <person name="Jarvis E.D."/>
        </authorList>
    </citation>
    <scope>NUCLEOTIDE SEQUENCE [LARGE SCALE GENOMIC DNA]</scope>
</reference>